<evidence type="ECO:0000256" key="1">
    <source>
        <dbReference type="HAMAP-Rule" id="MF_00697"/>
    </source>
</evidence>
<accession>A0ABZ0SC09</accession>
<dbReference type="HAMAP" id="MF_00697">
    <property type="entry name" value="UPF0276"/>
    <property type="match status" value="1"/>
</dbReference>
<organism evidence="2 3">
    <name type="scientific">Thiorhodovibrio winogradskyi</name>
    <dbReference type="NCBI Taxonomy" id="77007"/>
    <lineage>
        <taxon>Bacteria</taxon>
        <taxon>Pseudomonadati</taxon>
        <taxon>Pseudomonadota</taxon>
        <taxon>Gammaproteobacteria</taxon>
        <taxon>Chromatiales</taxon>
        <taxon>Chromatiaceae</taxon>
        <taxon>Thiorhodovibrio</taxon>
    </lineage>
</organism>
<reference evidence="2 3" key="1">
    <citation type="journal article" date="2023" name="Microorganisms">
        <title>Thiorhodovibrio frisius and Trv. litoralis spp. nov., Two Novel Members from a Clade of Fastidious Purple Sulfur Bacteria That Exhibit Unique Red-Shifted Light-Harvesting Capabilities.</title>
        <authorList>
            <person name="Methner A."/>
            <person name="Kuzyk S.B."/>
            <person name="Petersen J."/>
            <person name="Bauer S."/>
            <person name="Brinkmann H."/>
            <person name="Sichau K."/>
            <person name="Wanner G."/>
            <person name="Wolf J."/>
            <person name="Neumann-Schaal M."/>
            <person name="Henke P."/>
            <person name="Tank M."/>
            <person name="Sproer C."/>
            <person name="Bunk B."/>
            <person name="Overmann J."/>
        </authorList>
    </citation>
    <scope>NUCLEOTIDE SEQUENCE [LARGE SCALE GENOMIC DNA]</scope>
    <source>
        <strain evidence="2 3">DSM 6702</strain>
    </source>
</reference>
<dbReference type="Pfam" id="PF05114">
    <property type="entry name" value="MbnB_TglH_ChrH"/>
    <property type="match status" value="1"/>
</dbReference>
<proteinExistence type="inferred from homology"/>
<dbReference type="PANTHER" id="PTHR42194:SF1">
    <property type="entry name" value="UPF0276 PROTEIN HI_1600"/>
    <property type="match status" value="1"/>
</dbReference>
<dbReference type="InterPro" id="IPR007801">
    <property type="entry name" value="MbnB/TglH/ChrH"/>
</dbReference>
<evidence type="ECO:0000313" key="3">
    <source>
        <dbReference type="Proteomes" id="UP001432180"/>
    </source>
</evidence>
<dbReference type="InterPro" id="IPR036237">
    <property type="entry name" value="Xyl_isomerase-like_sf"/>
</dbReference>
<dbReference type="SUPFAM" id="SSF51658">
    <property type="entry name" value="Xylose isomerase-like"/>
    <property type="match status" value="1"/>
</dbReference>
<dbReference type="Gene3D" id="3.20.20.150">
    <property type="entry name" value="Divalent-metal-dependent TIM barrel enzymes"/>
    <property type="match status" value="1"/>
</dbReference>
<dbReference type="Proteomes" id="UP001432180">
    <property type="component" value="Chromosome"/>
</dbReference>
<keyword evidence="3" id="KW-1185">Reference proteome</keyword>
<dbReference type="PANTHER" id="PTHR42194">
    <property type="entry name" value="UPF0276 PROTEIN HI_1600"/>
    <property type="match status" value="1"/>
</dbReference>
<gene>
    <name evidence="2" type="ORF">Thiowin_02905</name>
</gene>
<name>A0ABZ0SC09_9GAMM</name>
<comment type="similarity">
    <text evidence="1">Belongs to the UPF0276 family.</text>
</comment>
<dbReference type="NCBIfam" id="NF003818">
    <property type="entry name" value="PRK05409.1"/>
    <property type="match status" value="1"/>
</dbReference>
<dbReference type="RefSeq" id="WP_328983665.1">
    <property type="nucleotide sequence ID" value="NZ_CP121472.1"/>
</dbReference>
<evidence type="ECO:0000313" key="2">
    <source>
        <dbReference type="EMBL" id="WPL17863.1"/>
    </source>
</evidence>
<dbReference type="EMBL" id="CP121472">
    <property type="protein sequence ID" value="WPL17863.1"/>
    <property type="molecule type" value="Genomic_DNA"/>
</dbReference>
<sequence>MSSRLQSPLHGAGLGLRRSFLSALVESPPARRVDFYEIAPENWIGFGGRKGRLLRSLTEQFPFVCHGLSLSIGGPAPLDTNFLRQVRQFLDHHGIADYSEHLTYCADGGQLYDLLPIPFTEEAVHHVAGRVRQAQEILGRRMALENASYYAAPGQEMAEIDFIRAVLAEADCDLLLDVNNIYVNAINHGYDALAFLRALPGERIRYGHIAGHYVEAEDLRIDTHGAEVIDTVWDLLDQAYQTFGVFPTLLERDFNIPPLSNLLREVDQVREIQGRHSSPQARPAAKAALAAAA</sequence>
<protein>
    <recommendedName>
        <fullName evidence="1">UPF0276 protein Thiowin_02905</fullName>
    </recommendedName>
</protein>